<feature type="region of interest" description="Disordered" evidence="1">
    <location>
        <begin position="24"/>
        <end position="50"/>
    </location>
</feature>
<dbReference type="EMBL" id="AP024169">
    <property type="protein sequence ID" value="BCN31220.1"/>
    <property type="molecule type" value="Genomic_DNA"/>
</dbReference>
<keyword evidence="3" id="KW-1185">Reference proteome</keyword>
<reference evidence="2 3" key="1">
    <citation type="submission" date="2020-11" db="EMBL/GenBank/DDBJ databases">
        <title>Draft genome sequencing of a Lachnospiraceae strain isolated from anoxic soil subjected to BSD treatment.</title>
        <authorList>
            <person name="Uek A."/>
            <person name="Tonouchi A."/>
        </authorList>
    </citation>
    <scope>NUCLEOTIDE SEQUENCE [LARGE SCALE GENOMIC DNA]</scope>
    <source>
        <strain evidence="2 3">TB5</strain>
    </source>
</reference>
<evidence type="ECO:0000313" key="3">
    <source>
        <dbReference type="Proteomes" id="UP000595897"/>
    </source>
</evidence>
<name>A0A7R7EMB9_9FIRM</name>
<evidence type="ECO:0000256" key="1">
    <source>
        <dbReference type="SAM" id="MobiDB-lite"/>
    </source>
</evidence>
<protein>
    <submittedName>
        <fullName evidence="2">Uncharacterized protein</fullName>
    </submittedName>
</protein>
<dbReference type="Proteomes" id="UP000595897">
    <property type="component" value="Chromosome"/>
</dbReference>
<accession>A0A7R7EMB9</accession>
<sequence>MENEKNKILNKEEIEKADGLYYEEINDKKPENQNQTHNIKKQAMGPNTRR</sequence>
<evidence type="ECO:0000313" key="2">
    <source>
        <dbReference type="EMBL" id="BCN31220.1"/>
    </source>
</evidence>
<dbReference type="KEGG" id="ahb:bsdtb5_25150"/>
<organism evidence="2 3">
    <name type="scientific">Anaeromicropila herbilytica</name>
    <dbReference type="NCBI Taxonomy" id="2785025"/>
    <lineage>
        <taxon>Bacteria</taxon>
        <taxon>Bacillati</taxon>
        <taxon>Bacillota</taxon>
        <taxon>Clostridia</taxon>
        <taxon>Lachnospirales</taxon>
        <taxon>Lachnospiraceae</taxon>
        <taxon>Anaeromicropila</taxon>
    </lineage>
</organism>
<proteinExistence type="predicted"/>
<dbReference type="RefSeq" id="WP_271712360.1">
    <property type="nucleotide sequence ID" value="NZ_AP024169.1"/>
</dbReference>
<dbReference type="AlphaFoldDB" id="A0A7R7EMB9"/>
<gene>
    <name evidence="2" type="ORF">bsdtb5_25150</name>
</gene>